<feature type="compositionally biased region" description="Polar residues" evidence="1">
    <location>
        <begin position="820"/>
        <end position="830"/>
    </location>
</feature>
<feature type="compositionally biased region" description="Low complexity" evidence="1">
    <location>
        <begin position="214"/>
        <end position="229"/>
    </location>
</feature>
<feature type="compositionally biased region" description="Polar residues" evidence="1">
    <location>
        <begin position="979"/>
        <end position="990"/>
    </location>
</feature>
<keyword evidence="3" id="KW-1185">Reference proteome</keyword>
<reference evidence="2 3" key="1">
    <citation type="journal article" date="2019" name="Nat. Ecol. Evol.">
        <title>Megaphylogeny resolves global patterns of mushroom evolution.</title>
        <authorList>
            <person name="Varga T."/>
            <person name="Krizsan K."/>
            <person name="Foldi C."/>
            <person name="Dima B."/>
            <person name="Sanchez-Garcia M."/>
            <person name="Sanchez-Ramirez S."/>
            <person name="Szollosi G.J."/>
            <person name="Szarkandi J.G."/>
            <person name="Papp V."/>
            <person name="Albert L."/>
            <person name="Andreopoulos W."/>
            <person name="Angelini C."/>
            <person name="Antonin V."/>
            <person name="Barry K.W."/>
            <person name="Bougher N.L."/>
            <person name="Buchanan P."/>
            <person name="Buyck B."/>
            <person name="Bense V."/>
            <person name="Catcheside P."/>
            <person name="Chovatia M."/>
            <person name="Cooper J."/>
            <person name="Damon W."/>
            <person name="Desjardin D."/>
            <person name="Finy P."/>
            <person name="Geml J."/>
            <person name="Haridas S."/>
            <person name="Hughes K."/>
            <person name="Justo A."/>
            <person name="Karasinski D."/>
            <person name="Kautmanova I."/>
            <person name="Kiss B."/>
            <person name="Kocsube S."/>
            <person name="Kotiranta H."/>
            <person name="LaButti K.M."/>
            <person name="Lechner B.E."/>
            <person name="Liimatainen K."/>
            <person name="Lipzen A."/>
            <person name="Lukacs Z."/>
            <person name="Mihaltcheva S."/>
            <person name="Morgado L.N."/>
            <person name="Niskanen T."/>
            <person name="Noordeloos M.E."/>
            <person name="Ohm R.A."/>
            <person name="Ortiz-Santana B."/>
            <person name="Ovrebo C."/>
            <person name="Racz N."/>
            <person name="Riley R."/>
            <person name="Savchenko A."/>
            <person name="Shiryaev A."/>
            <person name="Soop K."/>
            <person name="Spirin V."/>
            <person name="Szebenyi C."/>
            <person name="Tomsovsky M."/>
            <person name="Tulloss R.E."/>
            <person name="Uehling J."/>
            <person name="Grigoriev I.V."/>
            <person name="Vagvolgyi C."/>
            <person name="Papp T."/>
            <person name="Martin F.M."/>
            <person name="Miettinen O."/>
            <person name="Hibbett D.S."/>
            <person name="Nagy L.G."/>
        </authorList>
    </citation>
    <scope>NUCLEOTIDE SEQUENCE [LARGE SCALE GENOMIC DNA]</scope>
    <source>
        <strain evidence="2 3">CBS 962.96</strain>
    </source>
</reference>
<dbReference type="OrthoDB" id="3038408at2759"/>
<feature type="compositionally biased region" description="Polar residues" evidence="1">
    <location>
        <begin position="415"/>
        <end position="425"/>
    </location>
</feature>
<feature type="region of interest" description="Disordered" evidence="1">
    <location>
        <begin position="1064"/>
        <end position="1099"/>
    </location>
</feature>
<feature type="region of interest" description="Disordered" evidence="1">
    <location>
        <begin position="400"/>
        <end position="524"/>
    </location>
</feature>
<feature type="compositionally biased region" description="Polar residues" evidence="1">
    <location>
        <begin position="545"/>
        <end position="561"/>
    </location>
</feature>
<name>A0A4S8MME4_DENBC</name>
<feature type="compositionally biased region" description="Low complexity" evidence="1">
    <location>
        <begin position="668"/>
        <end position="685"/>
    </location>
</feature>
<gene>
    <name evidence="2" type="ORF">K435DRAFT_851319</name>
</gene>
<evidence type="ECO:0000313" key="2">
    <source>
        <dbReference type="EMBL" id="THV03932.1"/>
    </source>
</evidence>
<accession>A0A4S8MME4</accession>
<feature type="region of interest" description="Disordered" evidence="1">
    <location>
        <begin position="545"/>
        <end position="879"/>
    </location>
</feature>
<feature type="compositionally biased region" description="Polar residues" evidence="1">
    <location>
        <begin position="592"/>
        <end position="623"/>
    </location>
</feature>
<feature type="compositionally biased region" description="Polar residues" evidence="1">
    <location>
        <begin position="447"/>
        <end position="464"/>
    </location>
</feature>
<evidence type="ECO:0000313" key="3">
    <source>
        <dbReference type="Proteomes" id="UP000297245"/>
    </source>
</evidence>
<dbReference type="Proteomes" id="UP000297245">
    <property type="component" value="Unassembled WGS sequence"/>
</dbReference>
<feature type="region of interest" description="Disordered" evidence="1">
    <location>
        <begin position="976"/>
        <end position="1016"/>
    </location>
</feature>
<feature type="compositionally biased region" description="Basic and acidic residues" evidence="1">
    <location>
        <begin position="400"/>
        <end position="414"/>
    </location>
</feature>
<feature type="compositionally biased region" description="Polar residues" evidence="1">
    <location>
        <begin position="698"/>
        <end position="727"/>
    </location>
</feature>
<sequence length="1099" mass="120138">MYSQRLPPPMIPSNQVRLLWTDFELWHAAQRLVIEQRVAEEFRKLDHKWRDSLIKNRISQQDFEEFKTKARLEIEKTFSGNMVRLEWQKRLDRAGLQSDAWDDMTEAEQRKVERILGAGMDPSELAMPTLQNVWTPRTGTLFSPVANHSRIVLENISDSYAVVDPHSFSAEGGEDNEFDPWEVVKSGRSDDEISLDASTSSSLGFDSADGPNWSSAVSRTSTQTSQTSSPEQIPSKFLASDVNQQSLLSAARLLSIPAGPAISTNHQEAVHLPKDLRHDDSSSSLSASSSFEPVPAMNEAQRGSPSKSRNRYIGPELLTDHGEPVDEEAEFEQFKIDTRIQKIREFHEEAAEADTQLTRDIAEARKSKSFTRGQEIRRVEEHERNMLDLRRRKEDERRMIVDGERQRRKAEQNRRIQTAPIQTTEARPDHRALATKLGDQGEMGAASVTSETPTIRQQRSQRNGLQMDWSLGGDTPTLAGRSWTNKDSETQTQRAPTDVFTEAPPLKRLSSAPGSSQSQPPVFSGTHPAQMTAVPVIHQNVVASSNNTAVPPPNTIATNENSKAEASKTRTMPEPKAFASSSKTTLEKLPKASTSAGVTFLPTSSALPQNKSESAASSISVPMSTPASTSSAPFGLASTKPKAEPISVSSSKSSSSSNPAPRPKVEPKSSSSSVPSVASTASISAKTRVVEPLPPASSLATSFATNSSKPRATDAVPTNTLSSTISKPRTAEPIANISNASSSAWPASNPPKVAPTSTTAPPSAWTSWVPPASLSQPSQIPEDRRRWVPPAPAPVTTEKSKRPLPSRKMTEPAPRVIEKSVSNSSSQTKTRPVPIEVKRARRLSEPPSPSPRSFEFPSNVTAGSSRAVEVKRESEQSGILKKQVENAKPAKGAKPKKVTIEEIEDDDVVEEVDHLPTDSRYIMEPVQPKPVVPPAMFSQIFEYDGEKEQVKKNAREGQRTGKLEKVAQKVGPEVGLRQGNATVPNTVSETKINDNDKGSWTLPDASSSKPIKPKQVRWSSETVQRCSETQNDSFLSILDSLEAAIVDSGDRPKKEEVLQQTNQLNRLLSETRRTDREGKGPGSLGPSFVQRGGGVSSIS</sequence>
<feature type="compositionally biased region" description="Low complexity" evidence="1">
    <location>
        <begin position="733"/>
        <end position="747"/>
    </location>
</feature>
<feature type="compositionally biased region" description="Basic and acidic residues" evidence="1">
    <location>
        <begin position="562"/>
        <end position="573"/>
    </location>
</feature>
<feature type="compositionally biased region" description="Low complexity" evidence="1">
    <location>
        <begin position="510"/>
        <end position="521"/>
    </location>
</feature>
<organism evidence="2 3">
    <name type="scientific">Dendrothele bispora (strain CBS 962.96)</name>
    <dbReference type="NCBI Taxonomy" id="1314807"/>
    <lineage>
        <taxon>Eukaryota</taxon>
        <taxon>Fungi</taxon>
        <taxon>Dikarya</taxon>
        <taxon>Basidiomycota</taxon>
        <taxon>Agaricomycotina</taxon>
        <taxon>Agaricomycetes</taxon>
        <taxon>Agaricomycetidae</taxon>
        <taxon>Agaricales</taxon>
        <taxon>Agaricales incertae sedis</taxon>
        <taxon>Dendrothele</taxon>
    </lineage>
</organism>
<feature type="compositionally biased region" description="Low complexity" evidence="1">
    <location>
        <begin position="754"/>
        <end position="768"/>
    </location>
</feature>
<feature type="compositionally biased region" description="Basic and acidic residues" evidence="1">
    <location>
        <begin position="1069"/>
        <end position="1079"/>
    </location>
</feature>
<feature type="region of interest" description="Disordered" evidence="1">
    <location>
        <begin position="276"/>
        <end position="321"/>
    </location>
</feature>
<feature type="compositionally biased region" description="Low complexity" evidence="1">
    <location>
        <begin position="624"/>
        <end position="633"/>
    </location>
</feature>
<evidence type="ECO:0000256" key="1">
    <source>
        <dbReference type="SAM" id="MobiDB-lite"/>
    </source>
</evidence>
<feature type="region of interest" description="Disordered" evidence="1">
    <location>
        <begin position="189"/>
        <end position="233"/>
    </location>
</feature>
<proteinExistence type="predicted"/>
<feature type="compositionally biased region" description="Low complexity" evidence="1">
    <location>
        <begin position="647"/>
        <end position="657"/>
    </location>
</feature>
<protein>
    <submittedName>
        <fullName evidence="2">Uncharacterized protein</fullName>
    </submittedName>
</protein>
<dbReference type="EMBL" id="ML179061">
    <property type="protein sequence ID" value="THV03932.1"/>
    <property type="molecule type" value="Genomic_DNA"/>
</dbReference>
<dbReference type="AlphaFoldDB" id="A0A4S8MME4"/>